<protein>
    <submittedName>
        <fullName evidence="2">Uncharacterized protein</fullName>
    </submittedName>
</protein>
<organism evidence="2 3">
    <name type="scientific">Marinobacter adhaerens</name>
    <dbReference type="NCBI Taxonomy" id="1033846"/>
    <lineage>
        <taxon>Bacteria</taxon>
        <taxon>Pseudomonadati</taxon>
        <taxon>Pseudomonadota</taxon>
        <taxon>Gammaproteobacteria</taxon>
        <taxon>Pseudomonadales</taxon>
        <taxon>Marinobacteraceae</taxon>
        <taxon>Marinobacter</taxon>
    </lineage>
</organism>
<dbReference type="EMBL" id="CP076686">
    <property type="protein sequence ID" value="QWV11772.1"/>
    <property type="molecule type" value="Genomic_DNA"/>
</dbReference>
<dbReference type="GeneID" id="78560543"/>
<name>A0ABX8ID81_9GAMM</name>
<evidence type="ECO:0000313" key="2">
    <source>
        <dbReference type="EMBL" id="QWV11772.1"/>
    </source>
</evidence>
<gene>
    <name evidence="2" type="ORF">KQ249_13875</name>
</gene>
<accession>A0ABX8ID81</accession>
<evidence type="ECO:0000313" key="3">
    <source>
        <dbReference type="Proteomes" id="UP000683442"/>
    </source>
</evidence>
<dbReference type="Proteomes" id="UP000683442">
    <property type="component" value="Chromosome"/>
</dbReference>
<proteinExistence type="predicted"/>
<sequence>MSRGEIVASEGAGLYRVRLKYAVERVKAELERVNKRIAELAVLIPEKKLEVLQTEGKADDLRRDIDLLIDDYRQAPDQFAGQIGDLQVELAKQTAAIGRLRYQRDVLIAENLSLLKRRNLLEAVPESKTLDAWCADFTEELSGDVGLADLNDEGGRGVIIQPGFSGEAGYDASRDGSLFPDIAQSAPQLYFNLAILPGVQKWRPGYRLGTISDLTGDACTVTLDDAFSSAQQLNINQQAVYQSVPIQYMDCNGAAFEDGDRVLVRFTESGPLVIGFEKEPVPCSDISFVFWVSRYQVVMPDKVSFAIVHGQPYETELGEINPPIGAEDGYDGVWKLNYKAGSYNIEKGLPQRYGYRNWIGDKGVVLSWAGPPTRMYDVHGVGEPDTKDYPNQPGDFAHWRKDWMAGPEVFMRGEVLWVFSDNVHGAAVYTEGDQRYLVAVVNAEKYLAESGSVVRVALDEQLRPIPEAQEEELFTFYNSTQLASTTDWYFSRDGKEAVCTARNRGNLLPEQIYRMRLNLSTGVSYLKMWDKNDTIGTTTLDYTNILSDDIVPEVIERRVVTNRSISENKRPIYYEYIGEEVVEVSQKIPAYSLYRDNHLVGRLNTNFPRLSEGVSSFSETVTSGGPTQIVTSEGKVLAEAPFTWSASSDSTTQLQFSDDGQATPSGTLSESINEAFSSTDNELKIVSIDARFNFCAIWCHYFTSEYTTSADDPYDTQDGFNEWVVSFSGSNSDSEEVNIFMDGVKQKTLQVQGDSFSGNNTYTQTASLSIPQGFGVDSFTSTNSLGDTVNTEYGARGLLWGAGVKANGQKALSLVYYEPELANDRSPVWYSQMDGYPDVISNLLEQDFAEGFVLDRLSIQ</sequence>
<evidence type="ECO:0000256" key="1">
    <source>
        <dbReference type="SAM" id="Coils"/>
    </source>
</evidence>
<feature type="coiled-coil region" evidence="1">
    <location>
        <begin position="16"/>
        <end position="43"/>
    </location>
</feature>
<keyword evidence="3" id="KW-1185">Reference proteome</keyword>
<dbReference type="RefSeq" id="WP_014577303.1">
    <property type="nucleotide sequence ID" value="NZ_CP076686.1"/>
</dbReference>
<reference evidence="2 3" key="1">
    <citation type="submission" date="2021-06" db="EMBL/GenBank/DDBJ databases">
        <title>Microbial metabolic specificity influences pelagic lipid remineralization.</title>
        <authorList>
            <person name="Behrendt L."/>
            <person name="Hunter J.E."/>
            <person name="Alcolombri U."/>
            <person name="Smriga S."/>
            <person name="Mincer T."/>
            <person name="Lowenstein D.P."/>
            <person name="Peaudecerf F.J."/>
            <person name="Fernandez V.I."/>
            <person name="Fredricks H."/>
            <person name="Almblad H."/>
            <person name="Harrison J.J."/>
            <person name="Stocker R."/>
            <person name="Van Mooy B.A.S."/>
        </authorList>
    </citation>
    <scope>NUCLEOTIDE SEQUENCE [LARGE SCALE GENOMIC DNA]</scope>
    <source>
        <strain evidence="2 3">HP15-B</strain>
    </source>
</reference>
<keyword evidence="1" id="KW-0175">Coiled coil</keyword>